<reference evidence="6 8" key="2">
    <citation type="submission" date="2018-12" db="EMBL/GenBank/DDBJ databases">
        <authorList>
            <person name="hu s."/>
            <person name="Xu Y."/>
            <person name="Xu B."/>
            <person name="Li F."/>
        </authorList>
    </citation>
    <scope>NUCLEOTIDE SEQUENCE [LARGE SCALE GENOMIC DNA]</scope>
    <source>
        <strain evidence="6 8">KSW2-17</strain>
    </source>
</reference>
<name>A0A2P8GWW4_9MICO</name>
<dbReference type="Pfam" id="PF01479">
    <property type="entry name" value="S4"/>
    <property type="match status" value="1"/>
</dbReference>
<dbReference type="SMART" id="SM00363">
    <property type="entry name" value="S4"/>
    <property type="match status" value="1"/>
</dbReference>
<sequence>MTGSRLDAALAERGLARSRSHAARLIADGLVTVGGAVATKPSLSVSDGEHIVVEQTDDYVSRAAAKLVHALDAFGVDPRGLRALDVGASTGGFSEVLLRRGARGVIALDVGHGQLVDPVRSDERVAVVEGINARDLTSELLASASGVDWAPELVVGDLSFISLTHIIPPVRSAVSPDADFVLLVKPQFEVGRTLIKQGIVVDPEARADSIARVLAVAAESGLATVGVLSSPITGLHGNHEYLVHLSPRTGRDPSEWTDEIRRVAGAGGA</sequence>
<dbReference type="Pfam" id="PF01728">
    <property type="entry name" value="FtsJ"/>
    <property type="match status" value="1"/>
</dbReference>
<dbReference type="PIRSF" id="PIRSF005578">
    <property type="entry name" value="TlyA"/>
    <property type="match status" value="1"/>
</dbReference>
<evidence type="ECO:0000313" key="6">
    <source>
        <dbReference type="EMBL" id="RUQ87025.1"/>
    </source>
</evidence>
<dbReference type="PANTHER" id="PTHR32319:SF0">
    <property type="entry name" value="BACTERIAL HEMOLYSIN-LIKE PROTEIN"/>
    <property type="match status" value="1"/>
</dbReference>
<dbReference type="InterPro" id="IPR029063">
    <property type="entry name" value="SAM-dependent_MTases_sf"/>
</dbReference>
<dbReference type="PROSITE" id="PS50889">
    <property type="entry name" value="S4"/>
    <property type="match status" value="1"/>
</dbReference>
<dbReference type="OrthoDB" id="9784736at2"/>
<proteinExistence type="inferred from homology"/>
<evidence type="ECO:0000256" key="1">
    <source>
        <dbReference type="ARBA" id="ARBA00022884"/>
    </source>
</evidence>
<dbReference type="SUPFAM" id="SSF55174">
    <property type="entry name" value="Alpha-L RNA-binding motif"/>
    <property type="match status" value="1"/>
</dbReference>
<keyword evidence="8" id="KW-1185">Reference proteome</keyword>
<dbReference type="NCBIfam" id="TIGR00478">
    <property type="entry name" value="tly"/>
    <property type="match status" value="1"/>
</dbReference>
<dbReference type="InterPro" id="IPR036986">
    <property type="entry name" value="S4_RNA-bd_sf"/>
</dbReference>
<dbReference type="PANTHER" id="PTHR32319">
    <property type="entry name" value="BACTERIAL HEMOLYSIN-LIKE PROTEIN"/>
    <property type="match status" value="1"/>
</dbReference>
<dbReference type="InterPro" id="IPR002942">
    <property type="entry name" value="S4_RNA-bd"/>
</dbReference>
<dbReference type="GO" id="GO:0032259">
    <property type="term" value="P:methylation"/>
    <property type="evidence" value="ECO:0007669"/>
    <property type="project" value="UniProtKB-KW"/>
</dbReference>
<evidence type="ECO:0000313" key="5">
    <source>
        <dbReference type="EMBL" id="PSL38453.1"/>
    </source>
</evidence>
<protein>
    <submittedName>
        <fullName evidence="5">23S rRNA (Cytidine1920-2'-O)/16S rRNA (Cytidine1409-2'-O)-methyltransferase</fullName>
    </submittedName>
    <submittedName>
        <fullName evidence="6">TlyA family RNA methyltransferase</fullName>
    </submittedName>
</protein>
<gene>
    <name evidence="5" type="ORF">CLV49_2078</name>
    <name evidence="6" type="ORF">ELQ93_08825</name>
</gene>
<dbReference type="GO" id="GO:0003723">
    <property type="term" value="F:RNA binding"/>
    <property type="evidence" value="ECO:0007669"/>
    <property type="project" value="UniProtKB-KW"/>
</dbReference>
<dbReference type="CDD" id="cd00165">
    <property type="entry name" value="S4"/>
    <property type="match status" value="1"/>
</dbReference>
<evidence type="ECO:0000313" key="7">
    <source>
        <dbReference type="Proteomes" id="UP000241203"/>
    </source>
</evidence>
<dbReference type="InterPro" id="IPR004538">
    <property type="entry name" value="Hemolysin_A/TlyA"/>
</dbReference>
<keyword evidence="1 3" id="KW-0694">RNA-binding</keyword>
<dbReference type="InterPro" id="IPR002877">
    <property type="entry name" value="RNA_MeTrfase_FtsJ_dom"/>
</dbReference>
<dbReference type="EMBL" id="PYAU01000001">
    <property type="protein sequence ID" value="PSL38453.1"/>
    <property type="molecule type" value="Genomic_DNA"/>
</dbReference>
<organism evidence="5 7">
    <name type="scientific">Labedella gwakjiensis</name>
    <dbReference type="NCBI Taxonomy" id="390269"/>
    <lineage>
        <taxon>Bacteria</taxon>
        <taxon>Bacillati</taxon>
        <taxon>Actinomycetota</taxon>
        <taxon>Actinomycetes</taxon>
        <taxon>Micrococcales</taxon>
        <taxon>Microbacteriaceae</taxon>
        <taxon>Labedella</taxon>
    </lineage>
</organism>
<comment type="similarity">
    <text evidence="2">Belongs to the TlyA family.</text>
</comment>
<dbReference type="Gene3D" id="3.40.50.150">
    <property type="entry name" value="Vaccinia Virus protein VP39"/>
    <property type="match status" value="1"/>
</dbReference>
<dbReference type="AlphaFoldDB" id="A0A2P8GWW4"/>
<dbReference type="Gene3D" id="3.10.290.10">
    <property type="entry name" value="RNA-binding S4 domain"/>
    <property type="match status" value="1"/>
</dbReference>
<dbReference type="InterPro" id="IPR047048">
    <property type="entry name" value="TlyA"/>
</dbReference>
<dbReference type="GO" id="GO:0008168">
    <property type="term" value="F:methyltransferase activity"/>
    <property type="evidence" value="ECO:0007669"/>
    <property type="project" value="UniProtKB-KW"/>
</dbReference>
<accession>A0A2P8GWW4</accession>
<keyword evidence="5" id="KW-0489">Methyltransferase</keyword>
<dbReference type="Proteomes" id="UP000241203">
    <property type="component" value="Unassembled WGS sequence"/>
</dbReference>
<keyword evidence="5" id="KW-0808">Transferase</keyword>
<evidence type="ECO:0000256" key="3">
    <source>
        <dbReference type="PROSITE-ProRule" id="PRU00182"/>
    </source>
</evidence>
<dbReference type="RefSeq" id="WP_106563470.1">
    <property type="nucleotide sequence ID" value="NZ_PYAU01000001.1"/>
</dbReference>
<dbReference type="EMBL" id="RZGY01000001">
    <property type="protein sequence ID" value="RUQ87025.1"/>
    <property type="molecule type" value="Genomic_DNA"/>
</dbReference>
<evidence type="ECO:0000313" key="8">
    <source>
        <dbReference type="Proteomes" id="UP000268291"/>
    </source>
</evidence>
<dbReference type="Proteomes" id="UP000268291">
    <property type="component" value="Unassembled WGS sequence"/>
</dbReference>
<feature type="domain" description="RNA-binding S4" evidence="4">
    <location>
        <begin position="4"/>
        <end position="68"/>
    </location>
</feature>
<evidence type="ECO:0000259" key="4">
    <source>
        <dbReference type="SMART" id="SM00363"/>
    </source>
</evidence>
<reference evidence="5 7" key="1">
    <citation type="submission" date="2018-03" db="EMBL/GenBank/DDBJ databases">
        <title>Genomic Encyclopedia of Archaeal and Bacterial Type Strains, Phase II (KMG-II): from individual species to whole genera.</title>
        <authorList>
            <person name="Goeker M."/>
        </authorList>
    </citation>
    <scope>NUCLEOTIDE SEQUENCE [LARGE SCALE GENOMIC DNA]</scope>
    <source>
        <strain evidence="5 7">DSM 21548</strain>
    </source>
</reference>
<comment type="caution">
    <text evidence="5">The sequence shown here is derived from an EMBL/GenBank/DDBJ whole genome shotgun (WGS) entry which is preliminary data.</text>
</comment>
<dbReference type="SUPFAM" id="SSF53335">
    <property type="entry name" value="S-adenosyl-L-methionine-dependent methyltransferases"/>
    <property type="match status" value="1"/>
</dbReference>
<evidence type="ECO:0000256" key="2">
    <source>
        <dbReference type="ARBA" id="ARBA00029460"/>
    </source>
</evidence>